<gene>
    <name evidence="1" type="ORF">WG900_02430</name>
</gene>
<accession>A0ABU8S5L3</accession>
<dbReference type="SUPFAM" id="SSF48295">
    <property type="entry name" value="TrpR-like"/>
    <property type="match status" value="1"/>
</dbReference>
<dbReference type="Pfam" id="PF01527">
    <property type="entry name" value="HTH_Tnp_1"/>
    <property type="match status" value="1"/>
</dbReference>
<name>A0ABU8S5L3_9SPHN</name>
<evidence type="ECO:0000313" key="2">
    <source>
        <dbReference type="Proteomes" id="UP001379235"/>
    </source>
</evidence>
<proteinExistence type="predicted"/>
<dbReference type="RefSeq" id="WP_339964390.1">
    <property type="nucleotide sequence ID" value="NZ_JBBHJY010000001.1"/>
</dbReference>
<reference evidence="1 2" key="1">
    <citation type="submission" date="2024-03" db="EMBL/GenBank/DDBJ databases">
        <authorList>
            <person name="Jo J.-H."/>
        </authorList>
    </citation>
    <scope>NUCLEOTIDE SEQUENCE [LARGE SCALE GENOMIC DNA]</scope>
    <source>
        <strain evidence="1 2">AS3R-12</strain>
    </source>
</reference>
<comment type="caution">
    <text evidence="1">The sequence shown here is derived from an EMBL/GenBank/DDBJ whole genome shotgun (WGS) entry which is preliminary data.</text>
</comment>
<sequence length="142" mass="15606">MDEAIVTTALDTDTGVALKPFRRIEVLSGMAGRRRVWSVEQKLALVAEMERCENIAAFARDREISTALLYTWRRELRYAVEAAKLPPRNEPMFVPVVGEATPPISSDSVEVEIGGAIVRIGQAARIDMAVAIIQTLQTPAGR</sequence>
<protein>
    <submittedName>
        <fullName evidence="1">Transposase</fullName>
    </submittedName>
</protein>
<dbReference type="Proteomes" id="UP001379235">
    <property type="component" value="Unassembled WGS sequence"/>
</dbReference>
<dbReference type="EMBL" id="JBBHJY010000001">
    <property type="protein sequence ID" value="MEJ6008768.1"/>
    <property type="molecule type" value="Genomic_DNA"/>
</dbReference>
<organism evidence="1 2">
    <name type="scientific">Novosphingobium aquae</name>
    <dbReference type="NCBI Taxonomy" id="3133435"/>
    <lineage>
        <taxon>Bacteria</taxon>
        <taxon>Pseudomonadati</taxon>
        <taxon>Pseudomonadota</taxon>
        <taxon>Alphaproteobacteria</taxon>
        <taxon>Sphingomonadales</taxon>
        <taxon>Sphingomonadaceae</taxon>
        <taxon>Novosphingobium</taxon>
    </lineage>
</organism>
<evidence type="ECO:0000313" key="1">
    <source>
        <dbReference type="EMBL" id="MEJ6008768.1"/>
    </source>
</evidence>
<dbReference type="InterPro" id="IPR002514">
    <property type="entry name" value="Transposase_8"/>
</dbReference>
<dbReference type="InterPro" id="IPR010921">
    <property type="entry name" value="Trp_repressor/repl_initiator"/>
</dbReference>
<keyword evidence="2" id="KW-1185">Reference proteome</keyword>